<sequence>MSILKCPSRALYVTRAQLEGKTLLGCSIDVRLLNVYSSSSYGFGYVYAMLVYPMLELTAAEVLKLAGASGEMPYSHRRELTAFSVAFSPVNENSGDQLPLHHPTTLFITHFPSIIPFYPPSDVLFVPVTLLRAPDDISLQEYPLSTNHLDTCEYRNIADIDAGVSQSRAAGGRARSGSSTFRVSGHDIADLSPQLVPRPRRGRRGPSSVAVI</sequence>
<accession>A0A4C1VW10</accession>
<dbReference type="AlphaFoldDB" id="A0A4C1VW10"/>
<comment type="caution">
    <text evidence="2">The sequence shown here is derived from an EMBL/GenBank/DDBJ whole genome shotgun (WGS) entry which is preliminary data.</text>
</comment>
<organism evidence="2 3">
    <name type="scientific">Eumeta variegata</name>
    <name type="common">Bagworm moth</name>
    <name type="synonym">Eumeta japonica</name>
    <dbReference type="NCBI Taxonomy" id="151549"/>
    <lineage>
        <taxon>Eukaryota</taxon>
        <taxon>Metazoa</taxon>
        <taxon>Ecdysozoa</taxon>
        <taxon>Arthropoda</taxon>
        <taxon>Hexapoda</taxon>
        <taxon>Insecta</taxon>
        <taxon>Pterygota</taxon>
        <taxon>Neoptera</taxon>
        <taxon>Endopterygota</taxon>
        <taxon>Lepidoptera</taxon>
        <taxon>Glossata</taxon>
        <taxon>Ditrysia</taxon>
        <taxon>Tineoidea</taxon>
        <taxon>Psychidae</taxon>
        <taxon>Oiketicinae</taxon>
        <taxon>Eumeta</taxon>
    </lineage>
</organism>
<dbReference type="Proteomes" id="UP000299102">
    <property type="component" value="Unassembled WGS sequence"/>
</dbReference>
<gene>
    <name evidence="2" type="ORF">EVAR_29439_1</name>
</gene>
<name>A0A4C1VW10_EUMVA</name>
<proteinExistence type="predicted"/>
<evidence type="ECO:0000256" key="1">
    <source>
        <dbReference type="SAM" id="MobiDB-lite"/>
    </source>
</evidence>
<protein>
    <submittedName>
        <fullName evidence="2">Uncharacterized protein</fullName>
    </submittedName>
</protein>
<evidence type="ECO:0000313" key="3">
    <source>
        <dbReference type="Proteomes" id="UP000299102"/>
    </source>
</evidence>
<keyword evidence="3" id="KW-1185">Reference proteome</keyword>
<feature type="region of interest" description="Disordered" evidence="1">
    <location>
        <begin position="192"/>
        <end position="212"/>
    </location>
</feature>
<reference evidence="2 3" key="1">
    <citation type="journal article" date="2019" name="Commun. Biol.">
        <title>The bagworm genome reveals a unique fibroin gene that provides high tensile strength.</title>
        <authorList>
            <person name="Kono N."/>
            <person name="Nakamura H."/>
            <person name="Ohtoshi R."/>
            <person name="Tomita M."/>
            <person name="Numata K."/>
            <person name="Arakawa K."/>
        </authorList>
    </citation>
    <scope>NUCLEOTIDE SEQUENCE [LARGE SCALE GENOMIC DNA]</scope>
</reference>
<dbReference type="EMBL" id="BGZK01000411">
    <property type="protein sequence ID" value="GBP42084.1"/>
    <property type="molecule type" value="Genomic_DNA"/>
</dbReference>
<evidence type="ECO:0000313" key="2">
    <source>
        <dbReference type="EMBL" id="GBP42084.1"/>
    </source>
</evidence>